<feature type="non-terminal residue" evidence="1">
    <location>
        <position position="281"/>
    </location>
</feature>
<name>X1HAQ0_9ZZZZ</name>
<organism evidence="1">
    <name type="scientific">marine sediment metagenome</name>
    <dbReference type="NCBI Taxonomy" id="412755"/>
    <lineage>
        <taxon>unclassified sequences</taxon>
        <taxon>metagenomes</taxon>
        <taxon>ecological metagenomes</taxon>
    </lineage>
</organism>
<gene>
    <name evidence="1" type="ORF">S03H2_35807</name>
</gene>
<proteinExistence type="predicted"/>
<dbReference type="EMBL" id="BARU01021926">
    <property type="protein sequence ID" value="GAH50919.1"/>
    <property type="molecule type" value="Genomic_DNA"/>
</dbReference>
<evidence type="ECO:0000313" key="1">
    <source>
        <dbReference type="EMBL" id="GAH50919.1"/>
    </source>
</evidence>
<sequence>TIACGGLSILWKSGTNGSDGTDTHVGTTIGFADGEDCEGKASYEADEDVISIRDEDAIGVQLRGIVNSADEVISNGAEVFKYLMNTYKGLGDSELNLDSIYEAKYANERKLAVPIESEISFDEIVRTTEHSLEAYTFQDAFGRLGIRPQQTTVASKAKYVISDHMFGHSQKKDKSSLYWKVNIYYNKNLQSDVWEVKTAVDNEINWKYKVTKELPIHTYFRDAVNAQALATSILSLLNKAKMEVDLPMLLFDVMPGDLVVFSRTRFYNSAGTADEITLRIN</sequence>
<reference evidence="1" key="1">
    <citation type="journal article" date="2014" name="Front. Microbiol.">
        <title>High frequency of phylogenetically diverse reductive dehalogenase-homologous genes in deep subseafloor sedimentary metagenomes.</title>
        <authorList>
            <person name="Kawai M."/>
            <person name="Futagami T."/>
            <person name="Toyoda A."/>
            <person name="Takaki Y."/>
            <person name="Nishi S."/>
            <person name="Hori S."/>
            <person name="Arai W."/>
            <person name="Tsubouchi T."/>
            <person name="Morono Y."/>
            <person name="Uchiyama I."/>
            <person name="Ito T."/>
            <person name="Fujiyama A."/>
            <person name="Inagaki F."/>
            <person name="Takami H."/>
        </authorList>
    </citation>
    <scope>NUCLEOTIDE SEQUENCE</scope>
    <source>
        <strain evidence="1">Expedition CK06-06</strain>
    </source>
</reference>
<feature type="non-terminal residue" evidence="1">
    <location>
        <position position="1"/>
    </location>
</feature>
<protein>
    <recommendedName>
        <fullName evidence="2">Tip attachment protein J domain-containing protein</fullName>
    </recommendedName>
</protein>
<dbReference type="AlphaFoldDB" id="X1HAQ0"/>
<evidence type="ECO:0008006" key="2">
    <source>
        <dbReference type="Google" id="ProtNLM"/>
    </source>
</evidence>
<accession>X1HAQ0</accession>
<comment type="caution">
    <text evidence="1">The sequence shown here is derived from an EMBL/GenBank/DDBJ whole genome shotgun (WGS) entry which is preliminary data.</text>
</comment>